<accession>A0A5N6Z0S7</accession>
<evidence type="ECO:0000313" key="6">
    <source>
        <dbReference type="Proteomes" id="UP000327118"/>
    </source>
</evidence>
<feature type="compositionally biased region" description="Basic and acidic residues" evidence="3">
    <location>
        <begin position="45"/>
        <end position="59"/>
    </location>
</feature>
<dbReference type="SUPFAM" id="SSF144284">
    <property type="entry name" value="Sec2 N-terminal region"/>
    <property type="match status" value="1"/>
</dbReference>
<dbReference type="PANTHER" id="PTHR14430">
    <property type="entry name" value="RABIN3-RELATED"/>
    <property type="match status" value="1"/>
</dbReference>
<evidence type="ECO:0000256" key="1">
    <source>
        <dbReference type="ARBA" id="ARBA00023054"/>
    </source>
</evidence>
<dbReference type="Gene3D" id="6.10.140.910">
    <property type="match status" value="1"/>
</dbReference>
<dbReference type="Pfam" id="PF06428">
    <property type="entry name" value="Sec2p"/>
    <property type="match status" value="1"/>
</dbReference>
<dbReference type="GO" id="GO:0051286">
    <property type="term" value="C:cell tip"/>
    <property type="evidence" value="ECO:0007669"/>
    <property type="project" value="TreeGrafter"/>
</dbReference>
<reference evidence="6" key="1">
    <citation type="submission" date="2019-04" db="EMBL/GenBank/DDBJ databases">
        <title>Friends and foes A comparative genomics studyof 23 Aspergillus species from section Flavi.</title>
        <authorList>
            <consortium name="DOE Joint Genome Institute"/>
            <person name="Kjaerbolling I."/>
            <person name="Vesth T."/>
            <person name="Frisvad J.C."/>
            <person name="Nybo J.L."/>
            <person name="Theobald S."/>
            <person name="Kildgaard S."/>
            <person name="Isbrandt T."/>
            <person name="Kuo A."/>
            <person name="Sato A."/>
            <person name="Lyhne E.K."/>
            <person name="Kogle M.E."/>
            <person name="Wiebenga A."/>
            <person name="Kun R.S."/>
            <person name="Lubbers R.J."/>
            <person name="Makela M.R."/>
            <person name="Barry K."/>
            <person name="Chovatia M."/>
            <person name="Clum A."/>
            <person name="Daum C."/>
            <person name="Haridas S."/>
            <person name="He G."/>
            <person name="LaButti K."/>
            <person name="Lipzen A."/>
            <person name="Mondo S."/>
            <person name="Riley R."/>
            <person name="Salamov A."/>
            <person name="Simmons B.A."/>
            <person name="Magnuson J.K."/>
            <person name="Henrissat B."/>
            <person name="Mortensen U.H."/>
            <person name="Larsen T.O."/>
            <person name="Devries R.P."/>
            <person name="Grigoriev I.V."/>
            <person name="Machida M."/>
            <person name="Baker S.E."/>
            <person name="Andersen M.R."/>
        </authorList>
    </citation>
    <scope>NUCLEOTIDE SEQUENCE [LARGE SCALE GENOMIC DNA]</scope>
    <source>
        <strain evidence="6">CBS 553.77</strain>
    </source>
</reference>
<dbReference type="InterPro" id="IPR040351">
    <property type="entry name" value="RAB3IL/RAB3IP/Sec2"/>
</dbReference>
<evidence type="ECO:0000256" key="3">
    <source>
        <dbReference type="SAM" id="MobiDB-lite"/>
    </source>
</evidence>
<evidence type="ECO:0000256" key="2">
    <source>
        <dbReference type="SAM" id="Coils"/>
    </source>
</evidence>
<dbReference type="GO" id="GO:0005085">
    <property type="term" value="F:guanyl-nucleotide exchange factor activity"/>
    <property type="evidence" value="ECO:0007669"/>
    <property type="project" value="InterPro"/>
</dbReference>
<dbReference type="EMBL" id="ML739235">
    <property type="protein sequence ID" value="KAE8350289.1"/>
    <property type="molecule type" value="Genomic_DNA"/>
</dbReference>
<protein>
    <recommendedName>
        <fullName evidence="4">GDP/GTP exchange factor Sec2 N-terminal domain-containing protein</fullName>
    </recommendedName>
</protein>
<organism evidence="5 6">
    <name type="scientific">Aspergillus coremiiformis</name>
    <dbReference type="NCBI Taxonomy" id="138285"/>
    <lineage>
        <taxon>Eukaryota</taxon>
        <taxon>Fungi</taxon>
        <taxon>Dikarya</taxon>
        <taxon>Ascomycota</taxon>
        <taxon>Pezizomycotina</taxon>
        <taxon>Eurotiomycetes</taxon>
        <taxon>Eurotiomycetidae</taxon>
        <taxon>Eurotiales</taxon>
        <taxon>Aspergillaceae</taxon>
        <taxon>Aspergillus</taxon>
        <taxon>Aspergillus subgen. Circumdati</taxon>
    </lineage>
</organism>
<feature type="coiled-coil region" evidence="2">
    <location>
        <begin position="150"/>
        <end position="177"/>
    </location>
</feature>
<dbReference type="InterPro" id="IPR009449">
    <property type="entry name" value="Sec2_N"/>
</dbReference>
<dbReference type="GO" id="GO:0070319">
    <property type="term" value="C:Golgi to plasma membrane transport vesicle"/>
    <property type="evidence" value="ECO:0007669"/>
    <property type="project" value="TreeGrafter"/>
</dbReference>
<dbReference type="PANTHER" id="PTHR14430:SF0">
    <property type="entry name" value="SEC2P DOMAIN-CONTAINING PROTEIN"/>
    <property type="match status" value="1"/>
</dbReference>
<keyword evidence="6" id="KW-1185">Reference proteome</keyword>
<name>A0A5N6Z0S7_9EURO</name>
<dbReference type="Proteomes" id="UP000327118">
    <property type="component" value="Unassembled WGS sequence"/>
</dbReference>
<proteinExistence type="predicted"/>
<dbReference type="OrthoDB" id="1748564at2759"/>
<keyword evidence="1 2" id="KW-0175">Coiled coil</keyword>
<evidence type="ECO:0000259" key="4">
    <source>
        <dbReference type="Pfam" id="PF06428"/>
    </source>
</evidence>
<evidence type="ECO:0000313" key="5">
    <source>
        <dbReference type="EMBL" id="KAE8350289.1"/>
    </source>
</evidence>
<gene>
    <name evidence="5" type="ORF">BDV28DRAFT_151095</name>
</gene>
<dbReference type="GO" id="GO:0006887">
    <property type="term" value="P:exocytosis"/>
    <property type="evidence" value="ECO:0007669"/>
    <property type="project" value="TreeGrafter"/>
</dbReference>
<feature type="domain" description="GDP/GTP exchange factor Sec2 N-terminal" evidence="4">
    <location>
        <begin position="143"/>
        <end position="213"/>
    </location>
</feature>
<feature type="region of interest" description="Disordered" evidence="3">
    <location>
        <begin position="45"/>
        <end position="66"/>
    </location>
</feature>
<sequence>MAEYAAPNLEISVQSLIFVNSLIAFHTYYSRHSFLSPSTMIARTNNEKRSNSSDHRSPSPDRTLTKARSANDLSGIVTGKFTPVVRSTSVGGFLESGFSTLKDPRLLARSEGREPSESPSHHPDLSNEVAALSVKLVQAINNQTTLDDSLVAARQELEQAQTKIQALESENMKYRRDIDQEILIKKADVDYEILRLKAALADEKAQRALLSSKKLTR</sequence>
<dbReference type="AlphaFoldDB" id="A0A5N6Z0S7"/>